<gene>
    <name evidence="2" type="ORF">CAEBREN_09456</name>
</gene>
<name>G0MMV3_CAEBE</name>
<feature type="transmembrane region" description="Helical" evidence="1">
    <location>
        <begin position="78"/>
        <end position="102"/>
    </location>
</feature>
<evidence type="ECO:0000313" key="3">
    <source>
        <dbReference type="Proteomes" id="UP000008068"/>
    </source>
</evidence>
<evidence type="ECO:0000313" key="2">
    <source>
        <dbReference type="EMBL" id="EGT37448.1"/>
    </source>
</evidence>
<organism evidence="3">
    <name type="scientific">Caenorhabditis brenneri</name>
    <name type="common">Nematode worm</name>
    <dbReference type="NCBI Taxonomy" id="135651"/>
    <lineage>
        <taxon>Eukaryota</taxon>
        <taxon>Metazoa</taxon>
        <taxon>Ecdysozoa</taxon>
        <taxon>Nematoda</taxon>
        <taxon>Chromadorea</taxon>
        <taxon>Rhabditida</taxon>
        <taxon>Rhabditina</taxon>
        <taxon>Rhabditomorpha</taxon>
        <taxon>Rhabditoidea</taxon>
        <taxon>Rhabditidae</taxon>
        <taxon>Peloderinae</taxon>
        <taxon>Caenorhabditis</taxon>
    </lineage>
</organism>
<dbReference type="HOGENOM" id="CLU_2252401_0_0_1"/>
<dbReference type="EMBL" id="GL379802">
    <property type="protein sequence ID" value="EGT37448.1"/>
    <property type="molecule type" value="Genomic_DNA"/>
</dbReference>
<keyword evidence="3" id="KW-1185">Reference proteome</keyword>
<protein>
    <submittedName>
        <fullName evidence="2">Uncharacterized protein</fullName>
    </submittedName>
</protein>
<evidence type="ECO:0000256" key="1">
    <source>
        <dbReference type="SAM" id="Phobius"/>
    </source>
</evidence>
<reference evidence="3" key="1">
    <citation type="submission" date="2011-07" db="EMBL/GenBank/DDBJ databases">
        <authorList>
            <consortium name="Caenorhabditis brenneri Sequencing and Analysis Consortium"/>
            <person name="Wilson R.K."/>
        </authorList>
    </citation>
    <scope>NUCLEOTIDE SEQUENCE [LARGE SCALE GENOMIC DNA]</scope>
    <source>
        <strain evidence="3">PB2801</strain>
    </source>
</reference>
<accession>G0MMV3</accession>
<keyword evidence="1" id="KW-1133">Transmembrane helix</keyword>
<dbReference type="Proteomes" id="UP000008068">
    <property type="component" value="Unassembled WGS sequence"/>
</dbReference>
<dbReference type="AlphaFoldDB" id="G0MMV3"/>
<dbReference type="InParanoid" id="G0MMV3"/>
<keyword evidence="1" id="KW-0812">Transmembrane</keyword>
<keyword evidence="1" id="KW-0472">Membrane</keyword>
<sequence>MSNNVLEYLTEDDVVVVLNTGDLAYFEKRVYVAREQRRKKLQAEAMKAGFEFVEDSSRKGADAMITTKELKEQFNAGIFEIFMIFAFVLLLIIVSVCSSVFLST</sequence>
<proteinExistence type="predicted"/>